<comment type="caution">
    <text evidence="2">The sequence shown here is derived from an EMBL/GenBank/DDBJ whole genome shotgun (WGS) entry which is preliminary data.</text>
</comment>
<dbReference type="Proteomes" id="UP000177011">
    <property type="component" value="Unassembled WGS sequence"/>
</dbReference>
<dbReference type="PROSITE" id="PS50878">
    <property type="entry name" value="RT_POL"/>
    <property type="match status" value="1"/>
</dbReference>
<dbReference type="PANTHER" id="PTHR34047:SF8">
    <property type="entry name" value="PROTEIN YKFC"/>
    <property type="match status" value="1"/>
</dbReference>
<dbReference type="SUPFAM" id="SSF56672">
    <property type="entry name" value="DNA/RNA polymerases"/>
    <property type="match status" value="1"/>
</dbReference>
<feature type="domain" description="Reverse transcriptase" evidence="1">
    <location>
        <begin position="44"/>
        <end position="273"/>
    </location>
</feature>
<dbReference type="AlphaFoldDB" id="A0A1F8DW93"/>
<sequence length="326" mass="39157">MRQSPYEELISVQNLLEAWEEFLKEKRNRKDIAHFQLQLMDHLFSLYRDLQNRTYRHGAYRVLKISDPKPRIIHIAPVRDRLLHHAMYRKLYPYFEKKFEYDSYSCRNNKGTHRALYRFEKFIRIVSKNNTKQCWVLKCDIRKFFANIDHNIFISIIQKHITDTDTLWLCERIIRSFNPIEGKGLPLGNLTSQLFANVYMNEFDQFVKHALKEKYYIRYADDFVFLFRERGELENIIPIIQKFLSEKLKLSLHEDKLFIKTIGSGVDFLGWVHFPDHRVLRTATKKRMFKRIQASPTPETLNSYLGLLKHGNAHKLQLKILHVHSE</sequence>
<dbReference type="InterPro" id="IPR051083">
    <property type="entry name" value="GrpII_Intron_Splice-Mob/Def"/>
</dbReference>
<name>A0A1F8DW93_9BACT</name>
<dbReference type="InterPro" id="IPR043502">
    <property type="entry name" value="DNA/RNA_pol_sf"/>
</dbReference>
<reference evidence="2 3" key="1">
    <citation type="journal article" date="2016" name="Nat. Commun.">
        <title>Thousands of microbial genomes shed light on interconnected biogeochemical processes in an aquifer system.</title>
        <authorList>
            <person name="Anantharaman K."/>
            <person name="Brown C.T."/>
            <person name="Hug L.A."/>
            <person name="Sharon I."/>
            <person name="Castelle C.J."/>
            <person name="Probst A.J."/>
            <person name="Thomas B.C."/>
            <person name="Singh A."/>
            <person name="Wilkins M.J."/>
            <person name="Karaoz U."/>
            <person name="Brodie E.L."/>
            <person name="Williams K.H."/>
            <person name="Hubbard S.S."/>
            <person name="Banfield J.F."/>
        </authorList>
    </citation>
    <scope>NUCLEOTIDE SEQUENCE [LARGE SCALE GENOMIC DNA]</scope>
</reference>
<gene>
    <name evidence="2" type="ORF">A2935_00945</name>
</gene>
<evidence type="ECO:0000313" key="2">
    <source>
        <dbReference type="EMBL" id="OGM92319.1"/>
    </source>
</evidence>
<proteinExistence type="predicted"/>
<dbReference type="InterPro" id="IPR000477">
    <property type="entry name" value="RT_dom"/>
</dbReference>
<dbReference type="CDD" id="cd01651">
    <property type="entry name" value="RT_G2_intron"/>
    <property type="match status" value="1"/>
</dbReference>
<protein>
    <recommendedName>
        <fullName evidence="1">Reverse transcriptase domain-containing protein</fullName>
    </recommendedName>
</protein>
<dbReference type="EMBL" id="MGIS01000023">
    <property type="protein sequence ID" value="OGM92319.1"/>
    <property type="molecule type" value="Genomic_DNA"/>
</dbReference>
<evidence type="ECO:0000259" key="1">
    <source>
        <dbReference type="PROSITE" id="PS50878"/>
    </source>
</evidence>
<dbReference type="PANTHER" id="PTHR34047">
    <property type="entry name" value="NUCLEAR INTRON MATURASE 1, MITOCHONDRIAL-RELATED"/>
    <property type="match status" value="1"/>
</dbReference>
<dbReference type="Pfam" id="PF00078">
    <property type="entry name" value="RVT_1"/>
    <property type="match status" value="1"/>
</dbReference>
<accession>A0A1F8DW93</accession>
<evidence type="ECO:0000313" key="3">
    <source>
        <dbReference type="Proteomes" id="UP000177011"/>
    </source>
</evidence>
<organism evidence="2 3">
    <name type="scientific">Candidatus Wolfebacteria bacterium RIFCSPLOWO2_01_FULL_47_17b</name>
    <dbReference type="NCBI Taxonomy" id="1802558"/>
    <lineage>
        <taxon>Bacteria</taxon>
        <taxon>Candidatus Wolfeibacteriota</taxon>
    </lineage>
</organism>